<dbReference type="Proteomes" id="UP000673691">
    <property type="component" value="Unassembled WGS sequence"/>
</dbReference>
<feature type="domain" description="Transthyretin/hydroxyisourate hydrolase" evidence="1">
    <location>
        <begin position="7"/>
        <end position="99"/>
    </location>
</feature>
<name>A0A8H8DI99_9FUNG</name>
<evidence type="ECO:0000313" key="2">
    <source>
        <dbReference type="EMBL" id="KAG5458872.1"/>
    </source>
</evidence>
<dbReference type="OrthoDB" id="10265230at2759"/>
<dbReference type="PROSITE" id="PS00768">
    <property type="entry name" value="TRANSTHYRETIN_1"/>
    <property type="match status" value="1"/>
</dbReference>
<dbReference type="InterPro" id="IPR023416">
    <property type="entry name" value="Transthyretin/HIU_hydrolase_d"/>
</dbReference>
<dbReference type="EMBL" id="JAEFCI010007779">
    <property type="protein sequence ID" value="KAG5458872.1"/>
    <property type="molecule type" value="Genomic_DNA"/>
</dbReference>
<dbReference type="PANTHER" id="PTHR10395:SF7">
    <property type="entry name" value="5-HYDROXYISOURATE HYDROLASE"/>
    <property type="match status" value="1"/>
</dbReference>
<proteinExistence type="predicted"/>
<dbReference type="Pfam" id="PF00576">
    <property type="entry name" value="Transthyretin"/>
    <property type="match status" value="1"/>
</dbReference>
<dbReference type="SUPFAM" id="SSF49472">
    <property type="entry name" value="Transthyretin (synonym: prealbumin)"/>
    <property type="match status" value="1"/>
</dbReference>
<comment type="caution">
    <text evidence="2">The sequence shown here is derived from an EMBL/GenBank/DDBJ whole genome shotgun (WGS) entry which is preliminary data.</text>
</comment>
<reference evidence="2 3" key="1">
    <citation type="journal article" name="Sci. Rep.">
        <title>Genome-scale phylogenetic analyses confirm Olpidium as the closest living zoosporic fungus to the non-flagellated, terrestrial fungi.</title>
        <authorList>
            <person name="Chang Y."/>
            <person name="Rochon D."/>
            <person name="Sekimoto S."/>
            <person name="Wang Y."/>
            <person name="Chovatia M."/>
            <person name="Sandor L."/>
            <person name="Salamov A."/>
            <person name="Grigoriev I.V."/>
            <person name="Stajich J.E."/>
            <person name="Spatafora J.W."/>
        </authorList>
    </citation>
    <scope>NUCLEOTIDE SEQUENCE [LARGE SCALE GENOMIC DNA]</scope>
    <source>
        <strain evidence="2">S191</strain>
    </source>
</reference>
<dbReference type="InterPro" id="IPR036817">
    <property type="entry name" value="Transthyretin/HIU_hydrolase_sf"/>
</dbReference>
<protein>
    <recommendedName>
        <fullName evidence="1">Transthyretin/hydroxyisourate hydrolase domain-containing protein</fullName>
    </recommendedName>
</protein>
<dbReference type="PANTHER" id="PTHR10395">
    <property type="entry name" value="URICASE AND TRANSTHYRETIN-RELATED"/>
    <property type="match status" value="1"/>
</dbReference>
<keyword evidence="3" id="KW-1185">Reference proteome</keyword>
<dbReference type="InterPro" id="IPR023418">
    <property type="entry name" value="Thyroxine_BS"/>
</dbReference>
<organism evidence="2 3">
    <name type="scientific">Olpidium bornovanus</name>
    <dbReference type="NCBI Taxonomy" id="278681"/>
    <lineage>
        <taxon>Eukaryota</taxon>
        <taxon>Fungi</taxon>
        <taxon>Fungi incertae sedis</taxon>
        <taxon>Olpidiomycota</taxon>
        <taxon>Olpidiomycotina</taxon>
        <taxon>Olpidiomycetes</taxon>
        <taxon>Olpidiales</taxon>
        <taxon>Olpidiaceae</taxon>
        <taxon>Olpidium</taxon>
    </lineage>
</organism>
<evidence type="ECO:0000259" key="1">
    <source>
        <dbReference type="Pfam" id="PF00576"/>
    </source>
</evidence>
<accession>A0A8H8DI99</accession>
<dbReference type="Gene3D" id="2.60.40.180">
    <property type="entry name" value="Transthyretin/hydroxyisourate hydrolase domain"/>
    <property type="match status" value="1"/>
</dbReference>
<dbReference type="AlphaFoldDB" id="A0A8H8DI99"/>
<sequence length="189" mass="20203">MASRSPVTCHVLDQAAGRPAAGVTVTLEKLSSAVPLAAAARGGPADWEVLAVGRTDADGRCTTLLDPAVPPDAGVYRATFDVQEYFEARGTQTFYPFVQNSRREAQSNVRSLVVRSAEQKAVAAATLPGLKSADEPWLDGRKRHKYEPAHIPSVITFRVEFDTGAVPHMTASEPAMSGRFPGGNSHPDF</sequence>
<evidence type="ECO:0000313" key="3">
    <source>
        <dbReference type="Proteomes" id="UP000673691"/>
    </source>
</evidence>
<gene>
    <name evidence="2" type="ORF">BJ554DRAFT_823</name>
</gene>
<dbReference type="GO" id="GO:0006144">
    <property type="term" value="P:purine nucleobase metabolic process"/>
    <property type="evidence" value="ECO:0007669"/>
    <property type="project" value="TreeGrafter"/>
</dbReference>